<accession>A0ABN8QGR7</accession>
<dbReference type="SUPFAM" id="SSF50911">
    <property type="entry name" value="Mannose 6-phosphate receptor domain"/>
    <property type="match status" value="1"/>
</dbReference>
<keyword evidence="1" id="KW-0732">Signal</keyword>
<dbReference type="EMBL" id="CALNXI010001241">
    <property type="protein sequence ID" value="CAH3161512.1"/>
    <property type="molecule type" value="Genomic_DNA"/>
</dbReference>
<reference evidence="2 3" key="1">
    <citation type="submission" date="2022-05" db="EMBL/GenBank/DDBJ databases">
        <authorList>
            <consortium name="Genoscope - CEA"/>
            <person name="William W."/>
        </authorList>
    </citation>
    <scope>NUCLEOTIDE SEQUENCE [LARGE SCALE GENOMIC DNA]</scope>
</reference>
<proteinExistence type="predicted"/>
<evidence type="ECO:0000256" key="1">
    <source>
        <dbReference type="SAM" id="SignalP"/>
    </source>
</evidence>
<feature type="chain" id="PRO_5045157191" evidence="1">
    <location>
        <begin position="24"/>
        <end position="232"/>
    </location>
</feature>
<sequence length="232" mass="25929">MSDIQSFAVIYLFLAGFCCSSMGVDQCIPAEGYKGCACYRETVNKTKEYVNLLPLKTNSSTPRFTVMDKDWWYISYSPCGDFSEFVGEKMTGYLPCIKATVARWTNTSVHRCESLGENANAIFVSTVVGDDVGFITSNLTLKFRSGEKEHHSAIISLVCNDTLPESKSYFRYINTSNRPTDTYYLELTSKCCCPGKCGSPPGMNVVYQQIKATCSPAYRTLDCGFFKRPQNL</sequence>
<dbReference type="Proteomes" id="UP001159427">
    <property type="component" value="Unassembled WGS sequence"/>
</dbReference>
<evidence type="ECO:0000313" key="3">
    <source>
        <dbReference type="Proteomes" id="UP001159427"/>
    </source>
</evidence>
<organism evidence="2 3">
    <name type="scientific">Porites evermanni</name>
    <dbReference type="NCBI Taxonomy" id="104178"/>
    <lineage>
        <taxon>Eukaryota</taxon>
        <taxon>Metazoa</taxon>
        <taxon>Cnidaria</taxon>
        <taxon>Anthozoa</taxon>
        <taxon>Hexacorallia</taxon>
        <taxon>Scleractinia</taxon>
        <taxon>Fungiina</taxon>
        <taxon>Poritidae</taxon>
        <taxon>Porites</taxon>
    </lineage>
</organism>
<comment type="caution">
    <text evidence="2">The sequence shown here is derived from an EMBL/GenBank/DDBJ whole genome shotgun (WGS) entry which is preliminary data.</text>
</comment>
<evidence type="ECO:0000313" key="2">
    <source>
        <dbReference type="EMBL" id="CAH3161512.1"/>
    </source>
</evidence>
<gene>
    <name evidence="2" type="ORF">PEVE_00003990</name>
</gene>
<protein>
    <submittedName>
        <fullName evidence="2">Uncharacterized protein</fullName>
    </submittedName>
</protein>
<keyword evidence="3" id="KW-1185">Reference proteome</keyword>
<feature type="signal peptide" evidence="1">
    <location>
        <begin position="1"/>
        <end position="23"/>
    </location>
</feature>
<name>A0ABN8QGR7_9CNID</name>
<dbReference type="InterPro" id="IPR009011">
    <property type="entry name" value="Man6P_isomerase_rcpt-bd_dom_sf"/>
</dbReference>